<dbReference type="Gene3D" id="2.60.40.420">
    <property type="entry name" value="Cupredoxins - blue copper proteins"/>
    <property type="match status" value="1"/>
</dbReference>
<feature type="transmembrane region" description="Helical" evidence="3">
    <location>
        <begin position="122"/>
        <end position="145"/>
    </location>
</feature>
<feature type="non-terminal residue" evidence="5">
    <location>
        <position position="390"/>
    </location>
</feature>
<dbReference type="EMBL" id="UOEU01000235">
    <property type="protein sequence ID" value="VAW31503.1"/>
    <property type="molecule type" value="Genomic_DNA"/>
</dbReference>
<keyword evidence="1" id="KW-0479">Metal-binding</keyword>
<organism evidence="5">
    <name type="scientific">hydrothermal vent metagenome</name>
    <dbReference type="NCBI Taxonomy" id="652676"/>
    <lineage>
        <taxon>unclassified sequences</taxon>
        <taxon>metagenomes</taxon>
        <taxon>ecological metagenomes</taxon>
    </lineage>
</organism>
<evidence type="ECO:0000256" key="2">
    <source>
        <dbReference type="ARBA" id="ARBA00023008"/>
    </source>
</evidence>
<feature type="transmembrane region" description="Helical" evidence="3">
    <location>
        <begin position="47"/>
        <end position="68"/>
    </location>
</feature>
<feature type="domain" description="Blue (type 1) copper" evidence="4">
    <location>
        <begin position="181"/>
        <end position="258"/>
    </location>
</feature>
<name>A0A3B0UT90_9ZZZZ</name>
<dbReference type="InterPro" id="IPR052721">
    <property type="entry name" value="ET_Amicyanin"/>
</dbReference>
<proteinExistence type="predicted"/>
<keyword evidence="3" id="KW-1133">Transmembrane helix</keyword>
<evidence type="ECO:0000313" key="5">
    <source>
        <dbReference type="EMBL" id="VAW31503.1"/>
    </source>
</evidence>
<dbReference type="InterPro" id="IPR007352">
    <property type="entry name" value="DUF420"/>
</dbReference>
<reference evidence="5" key="1">
    <citation type="submission" date="2018-06" db="EMBL/GenBank/DDBJ databases">
        <authorList>
            <person name="Zhirakovskaya E."/>
        </authorList>
    </citation>
    <scope>NUCLEOTIDE SEQUENCE</scope>
</reference>
<feature type="transmembrane region" description="Helical" evidence="3">
    <location>
        <begin position="12"/>
        <end position="35"/>
    </location>
</feature>
<dbReference type="InterPro" id="IPR008972">
    <property type="entry name" value="Cupredoxin"/>
</dbReference>
<keyword evidence="2" id="KW-0186">Copper</keyword>
<protein>
    <recommendedName>
        <fullName evidence="4">Blue (type 1) copper domain-containing protein</fullName>
    </recommendedName>
</protein>
<keyword evidence="3" id="KW-0472">Membrane</keyword>
<evidence type="ECO:0000256" key="1">
    <source>
        <dbReference type="ARBA" id="ARBA00022723"/>
    </source>
</evidence>
<dbReference type="SUPFAM" id="SSF49503">
    <property type="entry name" value="Cupredoxins"/>
    <property type="match status" value="1"/>
</dbReference>
<gene>
    <name evidence="5" type="ORF">MNBD_CHLOROFLEXI01-565</name>
</gene>
<dbReference type="Pfam" id="PF00127">
    <property type="entry name" value="Copper-bind"/>
    <property type="match status" value="1"/>
</dbReference>
<sequence length="390" mass="41987">MFQSGFLGTDASFITDVTLLAEIIFFIAICLGVVAQRRGKYKLHDRIQTPVVILNLFLIIFVMVSSFIDQRVISTLPQRPGDAYYLVVAIHAALGLIAEGLAIYALLAGHNILPRKIGRLRYWMWATFGFWTAALIAGVATYYVWYMQPSVEAVTAVPITETTNVENAADTPTTIQSFLQNFEFAPADLSVVAGTELIWVNQDNAPHNITFVDGSVVSDNFFRGESFTATLAEPGTYQIYCSLHGSPDGSGMATTITVLEDNAENTAVVAAAPTPNPIPPTPTPAPTVPPPPVALLEPLTPEQTVVGLVSFFDTIAPSDSVAVLLSGIAAPESSMTLEAWLMDSQTGAIFPLGQVAPDANGRLSLQFSDPDGRNLLGLYDGFQITQEPQF</sequence>
<dbReference type="GO" id="GO:0009055">
    <property type="term" value="F:electron transfer activity"/>
    <property type="evidence" value="ECO:0007669"/>
    <property type="project" value="InterPro"/>
</dbReference>
<dbReference type="Pfam" id="PF04238">
    <property type="entry name" value="DUF420"/>
    <property type="match status" value="1"/>
</dbReference>
<dbReference type="PANTHER" id="PTHR36507:SF1">
    <property type="entry name" value="BLL1555 PROTEIN"/>
    <property type="match status" value="1"/>
</dbReference>
<dbReference type="PANTHER" id="PTHR36507">
    <property type="entry name" value="BLL1555 PROTEIN"/>
    <property type="match status" value="1"/>
</dbReference>
<evidence type="ECO:0000259" key="4">
    <source>
        <dbReference type="Pfam" id="PF00127"/>
    </source>
</evidence>
<dbReference type="AlphaFoldDB" id="A0A3B0UT90"/>
<evidence type="ECO:0000256" key="3">
    <source>
        <dbReference type="SAM" id="Phobius"/>
    </source>
</evidence>
<feature type="transmembrane region" description="Helical" evidence="3">
    <location>
        <begin position="83"/>
        <end position="110"/>
    </location>
</feature>
<accession>A0A3B0UT90</accession>
<dbReference type="GO" id="GO:0005507">
    <property type="term" value="F:copper ion binding"/>
    <property type="evidence" value="ECO:0007669"/>
    <property type="project" value="InterPro"/>
</dbReference>
<dbReference type="InterPro" id="IPR000923">
    <property type="entry name" value="BlueCu_1"/>
</dbReference>
<keyword evidence="3" id="KW-0812">Transmembrane</keyword>